<protein>
    <submittedName>
        <fullName evidence="1">Uncharacterized protein</fullName>
    </submittedName>
</protein>
<evidence type="ECO:0000313" key="2">
    <source>
        <dbReference type="Proteomes" id="UP000074914"/>
    </source>
</evidence>
<reference evidence="1 2" key="1">
    <citation type="submission" date="2015-11" db="EMBL/GenBank/DDBJ databases">
        <title>Exploring the genomic traits of fungus-feeding bacterial genus Collimonas.</title>
        <authorList>
            <person name="Song C."/>
            <person name="Schmidt R."/>
            <person name="de Jager V."/>
            <person name="Krzyzanowska D."/>
            <person name="Jongedijk E."/>
            <person name="Cankar K."/>
            <person name="Beekwilder J."/>
            <person name="van Veen A."/>
            <person name="de Boer W."/>
            <person name="van Veen J.A."/>
            <person name="Garbeva P."/>
        </authorList>
    </citation>
    <scope>NUCLEOTIDE SEQUENCE [LARGE SCALE GENOMIC DNA]</scope>
    <source>
        <strain evidence="1 2">Ter291</strain>
    </source>
</reference>
<dbReference type="EMBL" id="CP013236">
    <property type="protein sequence ID" value="AMP15152.1"/>
    <property type="molecule type" value="Genomic_DNA"/>
</dbReference>
<keyword evidence="2" id="KW-1185">Reference proteome</keyword>
<gene>
    <name evidence="1" type="ORF">CPter291_2901</name>
</gene>
<dbReference type="Proteomes" id="UP000074914">
    <property type="component" value="Chromosome"/>
</dbReference>
<sequence>MIGWVLGSDADYATHGGLLNNKQSDTAQWRLREGAGPVQRIQNFRWLANCPGR</sequence>
<accession>A0ABM5Z7G0</accession>
<organism evidence="1 2">
    <name type="scientific">Collimonas pratensis</name>
    <dbReference type="NCBI Taxonomy" id="279113"/>
    <lineage>
        <taxon>Bacteria</taxon>
        <taxon>Pseudomonadati</taxon>
        <taxon>Pseudomonadota</taxon>
        <taxon>Betaproteobacteria</taxon>
        <taxon>Burkholderiales</taxon>
        <taxon>Oxalobacteraceae</taxon>
        <taxon>Collimonas</taxon>
    </lineage>
</organism>
<name>A0ABM5Z7G0_9BURK</name>
<proteinExistence type="predicted"/>
<evidence type="ECO:0000313" key="1">
    <source>
        <dbReference type="EMBL" id="AMP15152.1"/>
    </source>
</evidence>